<dbReference type="PANTHER" id="PTHR30250:SF10">
    <property type="entry name" value="LIPOPOLYSACCHARIDE BIOSYNTHESIS PROTEIN WZXC"/>
    <property type="match status" value="1"/>
</dbReference>
<feature type="transmembrane region" description="Helical" evidence="7">
    <location>
        <begin position="290"/>
        <end position="309"/>
    </location>
</feature>
<dbReference type="InterPro" id="IPR050833">
    <property type="entry name" value="Poly_Biosynth_Transport"/>
</dbReference>
<dbReference type="OrthoDB" id="9770347at2"/>
<accession>A0A2D0MZE0</accession>
<evidence type="ECO:0000256" key="3">
    <source>
        <dbReference type="ARBA" id="ARBA00022475"/>
    </source>
</evidence>
<gene>
    <name evidence="8" type="ORF">CRP01_36975</name>
</gene>
<reference evidence="8 9" key="1">
    <citation type="submission" date="2017-10" db="EMBL/GenBank/DDBJ databases">
        <title>The draft genome sequence of Lewinella nigricans NBRC 102662.</title>
        <authorList>
            <person name="Wang K."/>
        </authorList>
    </citation>
    <scope>NUCLEOTIDE SEQUENCE [LARGE SCALE GENOMIC DNA]</scope>
    <source>
        <strain evidence="8 9">NBRC 102662</strain>
    </source>
</reference>
<evidence type="ECO:0000256" key="7">
    <source>
        <dbReference type="SAM" id="Phobius"/>
    </source>
</evidence>
<dbReference type="PANTHER" id="PTHR30250">
    <property type="entry name" value="PST FAMILY PREDICTED COLANIC ACID TRANSPORTER"/>
    <property type="match status" value="1"/>
</dbReference>
<feature type="transmembrane region" description="Helical" evidence="7">
    <location>
        <begin position="369"/>
        <end position="397"/>
    </location>
</feature>
<dbReference type="Pfam" id="PF13440">
    <property type="entry name" value="Polysacc_synt_3"/>
    <property type="match status" value="1"/>
</dbReference>
<evidence type="ECO:0000256" key="6">
    <source>
        <dbReference type="ARBA" id="ARBA00023136"/>
    </source>
</evidence>
<dbReference type="GO" id="GO:0005886">
    <property type="term" value="C:plasma membrane"/>
    <property type="evidence" value="ECO:0007669"/>
    <property type="project" value="UniProtKB-SubCell"/>
</dbReference>
<dbReference type="EMBL" id="PDUD01000054">
    <property type="protein sequence ID" value="PHN01498.1"/>
    <property type="molecule type" value="Genomic_DNA"/>
</dbReference>
<evidence type="ECO:0000256" key="1">
    <source>
        <dbReference type="ARBA" id="ARBA00004651"/>
    </source>
</evidence>
<keyword evidence="9" id="KW-1185">Reference proteome</keyword>
<evidence type="ECO:0000256" key="5">
    <source>
        <dbReference type="ARBA" id="ARBA00022989"/>
    </source>
</evidence>
<feature type="transmembrane region" description="Helical" evidence="7">
    <location>
        <begin position="82"/>
        <end position="102"/>
    </location>
</feature>
<keyword evidence="5 7" id="KW-1133">Transmembrane helix</keyword>
<dbReference type="Proteomes" id="UP000223913">
    <property type="component" value="Unassembled WGS sequence"/>
</dbReference>
<feature type="transmembrane region" description="Helical" evidence="7">
    <location>
        <begin position="417"/>
        <end position="435"/>
    </location>
</feature>
<feature type="transmembrane region" description="Helical" evidence="7">
    <location>
        <begin position="146"/>
        <end position="167"/>
    </location>
</feature>
<evidence type="ECO:0000313" key="9">
    <source>
        <dbReference type="Proteomes" id="UP000223913"/>
    </source>
</evidence>
<evidence type="ECO:0000313" key="8">
    <source>
        <dbReference type="EMBL" id="PHN01498.1"/>
    </source>
</evidence>
<organism evidence="8 9">
    <name type="scientific">Flavilitoribacter nigricans (strain ATCC 23147 / DSM 23189 / NBRC 102662 / NCIMB 1420 / SS-2)</name>
    <name type="common">Lewinella nigricans</name>
    <dbReference type="NCBI Taxonomy" id="1122177"/>
    <lineage>
        <taxon>Bacteria</taxon>
        <taxon>Pseudomonadati</taxon>
        <taxon>Bacteroidota</taxon>
        <taxon>Saprospiria</taxon>
        <taxon>Saprospirales</taxon>
        <taxon>Lewinellaceae</taxon>
        <taxon>Flavilitoribacter</taxon>
    </lineage>
</organism>
<feature type="transmembrane region" description="Helical" evidence="7">
    <location>
        <begin position="329"/>
        <end position="348"/>
    </location>
</feature>
<name>A0A2D0MZE0_FLAN2</name>
<evidence type="ECO:0000256" key="4">
    <source>
        <dbReference type="ARBA" id="ARBA00022692"/>
    </source>
</evidence>
<keyword evidence="3" id="KW-1003">Cell membrane</keyword>
<comment type="subcellular location">
    <subcellularLocation>
        <location evidence="1">Cell membrane</location>
        <topology evidence="1">Multi-pass membrane protein</topology>
    </subcellularLocation>
</comment>
<feature type="transmembrane region" description="Helical" evidence="7">
    <location>
        <begin position="46"/>
        <end position="70"/>
    </location>
</feature>
<keyword evidence="6 7" id="KW-0472">Membrane</keyword>
<protein>
    <submittedName>
        <fullName evidence="8">Flippase</fullName>
    </submittedName>
</protein>
<feature type="transmembrane region" description="Helical" evidence="7">
    <location>
        <begin position="173"/>
        <end position="191"/>
    </location>
</feature>
<proteinExistence type="inferred from homology"/>
<dbReference type="AlphaFoldDB" id="A0A2D0MZE0"/>
<feature type="transmembrane region" description="Helical" evidence="7">
    <location>
        <begin position="114"/>
        <end position="134"/>
    </location>
</feature>
<feature type="transmembrane region" description="Helical" evidence="7">
    <location>
        <begin position="21"/>
        <end position="40"/>
    </location>
</feature>
<feature type="transmembrane region" description="Helical" evidence="7">
    <location>
        <begin position="442"/>
        <end position="459"/>
    </location>
</feature>
<evidence type="ECO:0000256" key="2">
    <source>
        <dbReference type="ARBA" id="ARBA00007430"/>
    </source>
</evidence>
<sequence>MLSEGLKEKTSRGLFWNALEKFSVQLVKLIVGIVLARLLFPEDFGLIGMLSIFIAISQIFVNSGMGSGLIQKKVRTDLDYSTVFLFNLVVSIFFYLVLLFSAPLIAKFYDKIELILLTRVLGLNIVISAFAMVQRAKLIVNIDFKTLARVNLIASVLSGIAAIVLAILGWGVWALVMYTLLNTLVSVFLLWKVNKWIPSMEFSRESFNELFGFSSKILLSRIYEKVSINIYNIIIGKYYSAAALGFYTRAKSLAEIPSGTLSNVLQQVSFPVFSSLQDERVRLVSAYSRMVRMAAFIIIPIMILVSILAEPIVRILLTEKWIEVVPLLQWTSIAYVIYPISVINMNILNAMGRSDLFLKVDLSKFPLTVVSLIVTVPFGIKAIVIGHVVTSFISFFINAYLPGKILGYGPLSQLKDIMPMVLSAIIMSIAVITIVNFVSNDFFQIVLGCIVAIVTYLSLSKMFNIKEMSELEEFVGNLKYKFTS</sequence>
<comment type="caution">
    <text evidence="8">The sequence shown here is derived from an EMBL/GenBank/DDBJ whole genome shotgun (WGS) entry which is preliminary data.</text>
</comment>
<comment type="similarity">
    <text evidence="2">Belongs to the polysaccharide synthase family.</text>
</comment>
<keyword evidence="4 7" id="KW-0812">Transmembrane</keyword>
<dbReference type="CDD" id="cd13127">
    <property type="entry name" value="MATE_tuaB_like"/>
    <property type="match status" value="1"/>
</dbReference>